<gene>
    <name evidence="1" type="ordered locus">CENSYa_0441</name>
</gene>
<proteinExistence type="predicted"/>
<evidence type="ECO:0000313" key="2">
    <source>
        <dbReference type="Proteomes" id="UP000000758"/>
    </source>
</evidence>
<dbReference type="STRING" id="414004.CENSYa_0441"/>
<dbReference type="EnsemblBacteria" id="ABK77076">
    <property type="protein sequence ID" value="ABK77076"/>
    <property type="gene ID" value="CENSYa_0441"/>
</dbReference>
<organism evidence="1 2">
    <name type="scientific">Cenarchaeum symbiosum (strain A)</name>
    <dbReference type="NCBI Taxonomy" id="414004"/>
    <lineage>
        <taxon>Archaea</taxon>
        <taxon>Nitrososphaerota</taxon>
        <taxon>Candidatus Cenarchaeales</taxon>
        <taxon>Candidatus Cenarchaeaceae</taxon>
        <taxon>Candidatus Cenarchaeum</taxon>
    </lineage>
</organism>
<dbReference type="AlphaFoldDB" id="A0RUQ9"/>
<accession>A0RUQ9</accession>
<protein>
    <submittedName>
        <fullName evidence="1">Uncharacterized protein</fullName>
    </submittedName>
</protein>
<evidence type="ECO:0000313" key="1">
    <source>
        <dbReference type="EMBL" id="ABK77076.1"/>
    </source>
</evidence>
<name>A0RUQ9_CENSY</name>
<dbReference type="HOGENOM" id="CLU_2032759_0_0_2"/>
<dbReference type="EMBL" id="DP000238">
    <property type="protein sequence ID" value="ABK77076.1"/>
    <property type="molecule type" value="Genomic_DNA"/>
</dbReference>
<keyword evidence="2" id="KW-1185">Reference proteome</keyword>
<dbReference type="KEGG" id="csy:CENSYa_0441"/>
<reference evidence="1 2" key="1">
    <citation type="journal article" date="2006" name="Proc. Natl. Acad. Sci. U.S.A.">
        <title>Genomic analysis of the uncultivated marine crenarchaeote Cenarchaeum symbiosum.</title>
        <authorList>
            <person name="Hallam S.J."/>
            <person name="Konstantinidis K.T."/>
            <person name="Putnam N."/>
            <person name="Schleper C."/>
            <person name="Watanabe Y."/>
            <person name="Sugahara J."/>
            <person name="Preston C."/>
            <person name="de la Torre J."/>
            <person name="Richardson P.M."/>
            <person name="DeLong E.F."/>
        </authorList>
    </citation>
    <scope>NUCLEOTIDE SEQUENCE [LARGE SCALE GENOMIC DNA]</scope>
    <source>
        <strain evidence="2">A</strain>
    </source>
</reference>
<sequence>MSPGWKRSPGMLFLWDAPQSLHLTRSSASTIRALPQSMHIRTPVPIFGSLDPPRSIPSFMGIRIEQGTIKINREKLRRSGSIPRAPSGQPHIRMDDSSMLVRTIHFRGGFPGAAAGAPRLP</sequence>
<dbReference type="Proteomes" id="UP000000758">
    <property type="component" value="Chromosome"/>
</dbReference>